<organism evidence="6 7">
    <name type="scientific">Cinchona calisaya</name>
    <dbReference type="NCBI Taxonomy" id="153742"/>
    <lineage>
        <taxon>Eukaryota</taxon>
        <taxon>Viridiplantae</taxon>
        <taxon>Streptophyta</taxon>
        <taxon>Embryophyta</taxon>
        <taxon>Tracheophyta</taxon>
        <taxon>Spermatophyta</taxon>
        <taxon>Magnoliopsida</taxon>
        <taxon>eudicotyledons</taxon>
        <taxon>Gunneridae</taxon>
        <taxon>Pentapetalae</taxon>
        <taxon>asterids</taxon>
        <taxon>lamiids</taxon>
        <taxon>Gentianales</taxon>
        <taxon>Rubiaceae</taxon>
        <taxon>Cinchonoideae</taxon>
        <taxon>Cinchoneae</taxon>
        <taxon>Cinchona</taxon>
    </lineage>
</organism>
<reference evidence="6 7" key="1">
    <citation type="submission" date="2024-11" db="EMBL/GenBank/DDBJ databases">
        <title>A near-complete genome assembly of Cinchona calisaya.</title>
        <authorList>
            <person name="Lian D.C."/>
            <person name="Zhao X.W."/>
            <person name="Wei L."/>
        </authorList>
    </citation>
    <scope>NUCLEOTIDE SEQUENCE [LARGE SCALE GENOMIC DNA]</scope>
    <source>
        <tissue evidence="6">Nenye</tissue>
    </source>
</reference>
<dbReference type="InterPro" id="IPR036093">
    <property type="entry name" value="NAC_dom_sf"/>
</dbReference>
<comment type="caution">
    <text evidence="6">The sequence shown here is derived from an EMBL/GenBank/DDBJ whole genome shotgun (WGS) entry which is preliminary data.</text>
</comment>
<evidence type="ECO:0000313" key="6">
    <source>
        <dbReference type="EMBL" id="KAL3536941.1"/>
    </source>
</evidence>
<sequence>MKMLNFVLNSGSEVVKNGWIMHEYSLRDGSNDYVICRIVRDDKKWTKVKVPPIKRSLVAAAEEENEGQESMRRPEICTNPQELYTEGTMVNWANHCAFYSATIKALPECC</sequence>
<dbReference type="SUPFAM" id="SSF101941">
    <property type="entry name" value="NAC domain"/>
    <property type="match status" value="1"/>
</dbReference>
<proteinExistence type="predicted"/>
<name>A0ABD3B0H0_9GENT</name>
<keyword evidence="2" id="KW-0238">DNA-binding</keyword>
<keyword evidence="1" id="KW-0805">Transcription regulation</keyword>
<gene>
    <name evidence="6" type="ORF">ACH5RR_000307</name>
</gene>
<accession>A0ABD3B0H0</accession>
<keyword evidence="3" id="KW-0804">Transcription</keyword>
<dbReference type="AlphaFoldDB" id="A0ABD3B0H0"/>
<evidence type="ECO:0000313" key="7">
    <source>
        <dbReference type="Proteomes" id="UP001630127"/>
    </source>
</evidence>
<dbReference type="EMBL" id="JBJUIK010000001">
    <property type="protein sequence ID" value="KAL3536941.1"/>
    <property type="molecule type" value="Genomic_DNA"/>
</dbReference>
<evidence type="ECO:0000259" key="5">
    <source>
        <dbReference type="PROSITE" id="PS51005"/>
    </source>
</evidence>
<evidence type="ECO:0000256" key="2">
    <source>
        <dbReference type="ARBA" id="ARBA00023125"/>
    </source>
</evidence>
<protein>
    <recommendedName>
        <fullName evidence="5">NAC domain-containing protein</fullName>
    </recommendedName>
</protein>
<keyword evidence="7" id="KW-1185">Reference proteome</keyword>
<dbReference type="Gene3D" id="2.170.150.80">
    <property type="entry name" value="NAC domain"/>
    <property type="match status" value="1"/>
</dbReference>
<evidence type="ECO:0000256" key="4">
    <source>
        <dbReference type="ARBA" id="ARBA00023242"/>
    </source>
</evidence>
<dbReference type="PROSITE" id="PS51005">
    <property type="entry name" value="NAC"/>
    <property type="match status" value="1"/>
</dbReference>
<evidence type="ECO:0000256" key="1">
    <source>
        <dbReference type="ARBA" id="ARBA00023015"/>
    </source>
</evidence>
<dbReference type="GO" id="GO:0003677">
    <property type="term" value="F:DNA binding"/>
    <property type="evidence" value="ECO:0007669"/>
    <property type="project" value="UniProtKB-KW"/>
</dbReference>
<keyword evidence="4" id="KW-0539">Nucleus</keyword>
<dbReference type="Proteomes" id="UP001630127">
    <property type="component" value="Unassembled WGS sequence"/>
</dbReference>
<feature type="domain" description="NAC" evidence="5">
    <location>
        <begin position="1"/>
        <end position="41"/>
    </location>
</feature>
<evidence type="ECO:0000256" key="3">
    <source>
        <dbReference type="ARBA" id="ARBA00023163"/>
    </source>
</evidence>
<dbReference type="InterPro" id="IPR003441">
    <property type="entry name" value="NAC-dom"/>
</dbReference>